<evidence type="ECO:0000313" key="3">
    <source>
        <dbReference type="Proteomes" id="UP000006591"/>
    </source>
</evidence>
<feature type="compositionally biased region" description="Gly residues" evidence="1">
    <location>
        <begin position="101"/>
        <end position="113"/>
    </location>
</feature>
<sequence length="142" mass="15450">MDQRSRIARDWQPNQQARTLCSVSLPARPQPLRKLLYSARPSPGMATGLDQPHAAAICAKEPTTRWRRSGRGSDEDEAAWSKPAVGGLQLLAATPMARPDSGGGGDEGFGGFGAEERQIKREDLRPDCSRIQSNGWNAQPLE</sequence>
<evidence type="ECO:0000256" key="1">
    <source>
        <dbReference type="SAM" id="MobiDB-lite"/>
    </source>
</evidence>
<dbReference type="OMA" id="AICAKEP"/>
<dbReference type="AlphaFoldDB" id="A0A0E0H731"/>
<feature type="region of interest" description="Disordered" evidence="1">
    <location>
        <begin position="62"/>
        <end position="83"/>
    </location>
</feature>
<keyword evidence="3" id="KW-1185">Reference proteome</keyword>
<evidence type="ECO:0000313" key="2">
    <source>
        <dbReference type="EnsemblPlants" id="ONIVA04G27070.1"/>
    </source>
</evidence>
<proteinExistence type="predicted"/>
<dbReference type="Gramene" id="ONIVA04G27070.1">
    <property type="protein sequence ID" value="ONIVA04G27070.1"/>
    <property type="gene ID" value="ONIVA04G27070"/>
</dbReference>
<reference evidence="2" key="1">
    <citation type="submission" date="2015-04" db="UniProtKB">
        <authorList>
            <consortium name="EnsemblPlants"/>
        </authorList>
    </citation>
    <scope>IDENTIFICATION</scope>
    <source>
        <strain evidence="2">SL10</strain>
    </source>
</reference>
<dbReference type="HOGENOM" id="CLU_1818956_0_0_1"/>
<name>A0A0E0H731_ORYNI</name>
<evidence type="ECO:0008006" key="4">
    <source>
        <dbReference type="Google" id="ProtNLM"/>
    </source>
</evidence>
<reference evidence="2" key="2">
    <citation type="submission" date="2018-04" db="EMBL/GenBank/DDBJ databases">
        <title>OnivRS2 (Oryza nivara Reference Sequence Version 2).</title>
        <authorList>
            <person name="Zhang J."/>
            <person name="Kudrna D."/>
            <person name="Lee S."/>
            <person name="Talag J."/>
            <person name="Rajasekar S."/>
            <person name="Welchert J."/>
            <person name="Hsing Y.-I."/>
            <person name="Wing R.A."/>
        </authorList>
    </citation>
    <scope>NUCLEOTIDE SEQUENCE [LARGE SCALE GENOMIC DNA]</scope>
    <source>
        <strain evidence="2">SL10</strain>
    </source>
</reference>
<dbReference type="EnsemblPlants" id="ONIVA04G27070.1">
    <property type="protein sequence ID" value="ONIVA04G27070.1"/>
    <property type="gene ID" value="ONIVA04G27070"/>
</dbReference>
<feature type="compositionally biased region" description="Polar residues" evidence="1">
    <location>
        <begin position="130"/>
        <end position="142"/>
    </location>
</feature>
<feature type="compositionally biased region" description="Basic and acidic residues" evidence="1">
    <location>
        <begin position="114"/>
        <end position="128"/>
    </location>
</feature>
<accession>A0A0E0H731</accession>
<dbReference type="Proteomes" id="UP000006591">
    <property type="component" value="Chromosome 4"/>
</dbReference>
<organism evidence="2">
    <name type="scientific">Oryza nivara</name>
    <name type="common">Indian wild rice</name>
    <name type="synonym">Oryza sativa f. spontanea</name>
    <dbReference type="NCBI Taxonomy" id="4536"/>
    <lineage>
        <taxon>Eukaryota</taxon>
        <taxon>Viridiplantae</taxon>
        <taxon>Streptophyta</taxon>
        <taxon>Embryophyta</taxon>
        <taxon>Tracheophyta</taxon>
        <taxon>Spermatophyta</taxon>
        <taxon>Magnoliopsida</taxon>
        <taxon>Liliopsida</taxon>
        <taxon>Poales</taxon>
        <taxon>Poaceae</taxon>
        <taxon>BOP clade</taxon>
        <taxon>Oryzoideae</taxon>
        <taxon>Oryzeae</taxon>
        <taxon>Oryzinae</taxon>
        <taxon>Oryza</taxon>
    </lineage>
</organism>
<protein>
    <recommendedName>
        <fullName evidence="4">DUF834 domain-containing protein</fullName>
    </recommendedName>
</protein>
<feature type="region of interest" description="Disordered" evidence="1">
    <location>
        <begin position="95"/>
        <end position="142"/>
    </location>
</feature>